<dbReference type="InterPro" id="IPR050997">
    <property type="entry name" value="MAPEG"/>
</dbReference>
<accession>A0A9N9I8S9</accession>
<dbReference type="InterPro" id="IPR023352">
    <property type="entry name" value="MAPEG-like_dom_sf"/>
</dbReference>
<gene>
    <name evidence="6" type="ORF">DERYTH_LOCUS14627</name>
</gene>
<dbReference type="PANTHER" id="PTHR10250">
    <property type="entry name" value="MICROSOMAL GLUTATHIONE S-TRANSFERASE"/>
    <property type="match status" value="1"/>
</dbReference>
<dbReference type="PANTHER" id="PTHR10250:SF26">
    <property type="entry name" value="GLUTATHIONE S-TRANSFERASE 3, MITOCHONDRIAL"/>
    <property type="match status" value="1"/>
</dbReference>
<evidence type="ECO:0000256" key="2">
    <source>
        <dbReference type="ARBA" id="ARBA00022692"/>
    </source>
</evidence>
<proteinExistence type="predicted"/>
<keyword evidence="7" id="KW-1185">Reference proteome</keyword>
<evidence type="ECO:0000256" key="5">
    <source>
        <dbReference type="SAM" id="Phobius"/>
    </source>
</evidence>
<dbReference type="InterPro" id="IPR001129">
    <property type="entry name" value="Membr-assoc_MAPEG"/>
</dbReference>
<dbReference type="GO" id="GO:0005635">
    <property type="term" value="C:nuclear envelope"/>
    <property type="evidence" value="ECO:0007669"/>
    <property type="project" value="TreeGrafter"/>
</dbReference>
<keyword evidence="3 5" id="KW-1133">Transmembrane helix</keyword>
<keyword evidence="2 5" id="KW-0812">Transmembrane</keyword>
<feature type="transmembrane region" description="Helical" evidence="5">
    <location>
        <begin position="98"/>
        <end position="117"/>
    </location>
</feature>
<comment type="caution">
    <text evidence="6">The sequence shown here is derived from an EMBL/GenBank/DDBJ whole genome shotgun (WGS) entry which is preliminary data.</text>
</comment>
<comment type="subcellular location">
    <subcellularLocation>
        <location evidence="1">Membrane</location>
        <topology evidence="1">Multi-pass membrane protein</topology>
    </subcellularLocation>
</comment>
<sequence>MALEVSSEYGYMIITGVASIFLTTYLGFQVRGYHKKAGVTYPYTLHVMNSLFFNKVYATKEEAEKDRSKFIFNCYQRAHQNTLENLPQFLFTLEAGGLKHPIIASVGGGIWILAININRSIGLRKTGGPEKIRRGAFSYLGLFALWGATISTSISLLKQ</sequence>
<protein>
    <submittedName>
        <fullName evidence="6">11093_t:CDS:1</fullName>
    </submittedName>
</protein>
<dbReference type="GO" id="GO:0005783">
    <property type="term" value="C:endoplasmic reticulum"/>
    <property type="evidence" value="ECO:0007669"/>
    <property type="project" value="TreeGrafter"/>
</dbReference>
<dbReference type="Pfam" id="PF01124">
    <property type="entry name" value="MAPEG"/>
    <property type="match status" value="1"/>
</dbReference>
<organism evidence="6 7">
    <name type="scientific">Dentiscutata erythropus</name>
    <dbReference type="NCBI Taxonomy" id="1348616"/>
    <lineage>
        <taxon>Eukaryota</taxon>
        <taxon>Fungi</taxon>
        <taxon>Fungi incertae sedis</taxon>
        <taxon>Mucoromycota</taxon>
        <taxon>Glomeromycotina</taxon>
        <taxon>Glomeromycetes</taxon>
        <taxon>Diversisporales</taxon>
        <taxon>Gigasporaceae</taxon>
        <taxon>Dentiscutata</taxon>
    </lineage>
</organism>
<feature type="transmembrane region" description="Helical" evidence="5">
    <location>
        <begin position="9"/>
        <end position="28"/>
    </location>
</feature>
<dbReference type="EMBL" id="CAJVPY010011167">
    <property type="protein sequence ID" value="CAG8724876.1"/>
    <property type="molecule type" value="Genomic_DNA"/>
</dbReference>
<feature type="transmembrane region" description="Helical" evidence="5">
    <location>
        <begin position="137"/>
        <end position="157"/>
    </location>
</feature>
<dbReference type="OrthoDB" id="410651at2759"/>
<name>A0A9N9I8S9_9GLOM</name>
<dbReference type="GO" id="GO:0004364">
    <property type="term" value="F:glutathione transferase activity"/>
    <property type="evidence" value="ECO:0007669"/>
    <property type="project" value="TreeGrafter"/>
</dbReference>
<evidence type="ECO:0000313" key="7">
    <source>
        <dbReference type="Proteomes" id="UP000789405"/>
    </source>
</evidence>
<dbReference type="Gene3D" id="1.20.120.550">
    <property type="entry name" value="Membrane associated eicosanoid/glutathione metabolism-like domain"/>
    <property type="match status" value="1"/>
</dbReference>
<evidence type="ECO:0000256" key="4">
    <source>
        <dbReference type="ARBA" id="ARBA00023136"/>
    </source>
</evidence>
<evidence type="ECO:0000256" key="1">
    <source>
        <dbReference type="ARBA" id="ARBA00004141"/>
    </source>
</evidence>
<keyword evidence="4 5" id="KW-0472">Membrane</keyword>
<dbReference type="AlphaFoldDB" id="A0A9N9I8S9"/>
<dbReference type="SUPFAM" id="SSF161084">
    <property type="entry name" value="MAPEG domain-like"/>
    <property type="match status" value="1"/>
</dbReference>
<evidence type="ECO:0000313" key="6">
    <source>
        <dbReference type="EMBL" id="CAG8724876.1"/>
    </source>
</evidence>
<dbReference type="Proteomes" id="UP000789405">
    <property type="component" value="Unassembled WGS sequence"/>
</dbReference>
<reference evidence="6" key="1">
    <citation type="submission" date="2021-06" db="EMBL/GenBank/DDBJ databases">
        <authorList>
            <person name="Kallberg Y."/>
            <person name="Tangrot J."/>
            <person name="Rosling A."/>
        </authorList>
    </citation>
    <scope>NUCLEOTIDE SEQUENCE</scope>
    <source>
        <strain evidence="6">MA453B</strain>
    </source>
</reference>
<evidence type="ECO:0000256" key="3">
    <source>
        <dbReference type="ARBA" id="ARBA00022989"/>
    </source>
</evidence>
<dbReference type="GO" id="GO:0004602">
    <property type="term" value="F:glutathione peroxidase activity"/>
    <property type="evidence" value="ECO:0007669"/>
    <property type="project" value="TreeGrafter"/>
</dbReference>
<dbReference type="GO" id="GO:0016020">
    <property type="term" value="C:membrane"/>
    <property type="evidence" value="ECO:0007669"/>
    <property type="project" value="UniProtKB-SubCell"/>
</dbReference>